<dbReference type="GO" id="GO:0061817">
    <property type="term" value="P:endoplasmic reticulum-plasma membrane tethering"/>
    <property type="evidence" value="ECO:0007669"/>
    <property type="project" value="TreeGrafter"/>
</dbReference>
<dbReference type="InParanoid" id="L5JYE5"/>
<feature type="domain" description="GRAM" evidence="3">
    <location>
        <begin position="49"/>
        <end position="116"/>
    </location>
</feature>
<gene>
    <name evidence="4" type="ORF">PAL_GLEAN10013575</name>
</gene>
<feature type="transmembrane region" description="Helical" evidence="2">
    <location>
        <begin position="233"/>
        <end position="253"/>
    </location>
</feature>
<dbReference type="PANTHER" id="PTHR46973">
    <property type="entry name" value="GRAM DOMAIN-CONTAINING PROTEIN 2A"/>
    <property type="match status" value="1"/>
</dbReference>
<dbReference type="EMBL" id="KB031080">
    <property type="protein sequence ID" value="ELK03526.1"/>
    <property type="molecule type" value="Genomic_DNA"/>
</dbReference>
<dbReference type="GO" id="GO:0005546">
    <property type="term" value="F:phosphatidylinositol-4,5-bisphosphate binding"/>
    <property type="evidence" value="ECO:0007669"/>
    <property type="project" value="TreeGrafter"/>
</dbReference>
<dbReference type="SMART" id="SM00568">
    <property type="entry name" value="GRAM"/>
    <property type="match status" value="1"/>
</dbReference>
<dbReference type="Pfam" id="PF02893">
    <property type="entry name" value="GRAM"/>
    <property type="match status" value="1"/>
</dbReference>
<keyword evidence="2" id="KW-0472">Membrane</keyword>
<evidence type="ECO:0000313" key="5">
    <source>
        <dbReference type="Proteomes" id="UP000010552"/>
    </source>
</evidence>
<dbReference type="Proteomes" id="UP000010552">
    <property type="component" value="Unassembled WGS sequence"/>
</dbReference>
<name>L5JYE5_PTEAL</name>
<reference evidence="5" key="1">
    <citation type="journal article" date="2013" name="Science">
        <title>Comparative analysis of bat genomes provides insight into the evolution of flight and immunity.</title>
        <authorList>
            <person name="Zhang G."/>
            <person name="Cowled C."/>
            <person name="Shi Z."/>
            <person name="Huang Z."/>
            <person name="Bishop-Lilly K.A."/>
            <person name="Fang X."/>
            <person name="Wynne J.W."/>
            <person name="Xiong Z."/>
            <person name="Baker M.L."/>
            <person name="Zhao W."/>
            <person name="Tachedjian M."/>
            <person name="Zhu Y."/>
            <person name="Zhou P."/>
            <person name="Jiang X."/>
            <person name="Ng J."/>
            <person name="Yang L."/>
            <person name="Wu L."/>
            <person name="Xiao J."/>
            <person name="Feng Y."/>
            <person name="Chen Y."/>
            <person name="Sun X."/>
            <person name="Zhang Y."/>
            <person name="Marsh G.A."/>
            <person name="Crameri G."/>
            <person name="Broder C.C."/>
            <person name="Frey K.G."/>
            <person name="Wang L.F."/>
            <person name="Wang J."/>
        </authorList>
    </citation>
    <scope>NUCLEOTIDE SEQUENCE [LARGE SCALE GENOMIC DNA]</scope>
</reference>
<dbReference type="FunCoup" id="L5JYE5">
    <property type="interactions" value="96"/>
</dbReference>
<sequence>NQQMHGKTASLKSPVSRTEKLDRVQAPPDSRTSQPQPVCLQTLLSKYNQQYHKLFKDIPLEEVVLKVCSCALQRDLLLQGRLYISPNWLCFHASLFGKDIKVVIPLLSVQMIKKHKMARLFPNGLAITTNTSQKYVFVSLLSRDSVYDTLRRVCTHLQEVLIPEMKWRKVCPASRTPFLQDNIPSIPRVSVDSMDSFLPSRKPPGSENAVCEEEMLEEVPRSNQELQLWDYRLLKVFFVLICFLIMSSSYLAFRISQLEQQLCSLNWDSPVPGHR</sequence>
<dbReference type="Gene3D" id="2.30.29.30">
    <property type="entry name" value="Pleckstrin-homology domain (PH domain)/Phosphotyrosine-binding domain (PTB)"/>
    <property type="match status" value="1"/>
</dbReference>
<dbReference type="InterPro" id="IPR004182">
    <property type="entry name" value="GRAM"/>
</dbReference>
<dbReference type="CDD" id="cd13220">
    <property type="entry name" value="PH-GRAM_GRAMDC"/>
    <property type="match status" value="1"/>
</dbReference>
<dbReference type="InterPro" id="IPR042624">
    <property type="entry name" value="RAMD2A"/>
</dbReference>
<feature type="non-terminal residue" evidence="4">
    <location>
        <position position="1"/>
    </location>
</feature>
<feature type="compositionally biased region" description="Polar residues" evidence="1">
    <location>
        <begin position="1"/>
        <end position="16"/>
    </location>
</feature>
<dbReference type="PANTHER" id="PTHR46973:SF1">
    <property type="entry name" value="GRAM DOMAIN-CONTAINING PROTEIN 2A"/>
    <property type="match status" value="1"/>
</dbReference>
<feature type="region of interest" description="Disordered" evidence="1">
    <location>
        <begin position="1"/>
        <end position="36"/>
    </location>
</feature>
<keyword evidence="2" id="KW-1133">Transmembrane helix</keyword>
<dbReference type="FunFam" id="2.30.29.30:FF:000086">
    <property type="entry name" value="GRAM domain-containing protein 2B isoform 2"/>
    <property type="match status" value="1"/>
</dbReference>
<keyword evidence="5" id="KW-1185">Reference proteome</keyword>
<dbReference type="GO" id="GO:2001256">
    <property type="term" value="P:regulation of store-operated calcium entry"/>
    <property type="evidence" value="ECO:0007669"/>
    <property type="project" value="TreeGrafter"/>
</dbReference>
<evidence type="ECO:0000313" key="4">
    <source>
        <dbReference type="EMBL" id="ELK03526.1"/>
    </source>
</evidence>
<evidence type="ECO:0000259" key="3">
    <source>
        <dbReference type="SMART" id="SM00568"/>
    </source>
</evidence>
<evidence type="ECO:0000256" key="2">
    <source>
        <dbReference type="SAM" id="Phobius"/>
    </source>
</evidence>
<organism evidence="4 5">
    <name type="scientific">Pteropus alecto</name>
    <name type="common">Black flying fox</name>
    <dbReference type="NCBI Taxonomy" id="9402"/>
    <lineage>
        <taxon>Eukaryota</taxon>
        <taxon>Metazoa</taxon>
        <taxon>Chordata</taxon>
        <taxon>Craniata</taxon>
        <taxon>Vertebrata</taxon>
        <taxon>Euteleostomi</taxon>
        <taxon>Mammalia</taxon>
        <taxon>Eutheria</taxon>
        <taxon>Laurasiatheria</taxon>
        <taxon>Chiroptera</taxon>
        <taxon>Yinpterochiroptera</taxon>
        <taxon>Pteropodoidea</taxon>
        <taxon>Pteropodidae</taxon>
        <taxon>Pteropodinae</taxon>
        <taxon>Pteropus</taxon>
    </lineage>
</organism>
<protein>
    <submittedName>
        <fullName evidence="4">GRAM domain-containing protein 2</fullName>
    </submittedName>
</protein>
<proteinExistence type="predicted"/>
<dbReference type="InterPro" id="IPR011993">
    <property type="entry name" value="PH-like_dom_sf"/>
</dbReference>
<dbReference type="GO" id="GO:0044232">
    <property type="term" value="C:organelle membrane contact site"/>
    <property type="evidence" value="ECO:0007669"/>
    <property type="project" value="TreeGrafter"/>
</dbReference>
<dbReference type="STRING" id="9402.L5JYE5"/>
<dbReference type="GO" id="GO:0005789">
    <property type="term" value="C:endoplasmic reticulum membrane"/>
    <property type="evidence" value="ECO:0007669"/>
    <property type="project" value="TreeGrafter"/>
</dbReference>
<dbReference type="AlphaFoldDB" id="L5JYE5"/>
<keyword evidence="2" id="KW-0812">Transmembrane</keyword>
<evidence type="ECO:0000256" key="1">
    <source>
        <dbReference type="SAM" id="MobiDB-lite"/>
    </source>
</evidence>
<accession>L5JYE5</accession>